<dbReference type="PANTHER" id="PTHR11414">
    <property type="entry name" value="CYSTATIN FAMILY MEMBER"/>
    <property type="match status" value="1"/>
</dbReference>
<dbReference type="InterPro" id="IPR046350">
    <property type="entry name" value="Cystatin_sf"/>
</dbReference>
<comment type="caution">
    <text evidence="7">The sequence shown here is derived from an EMBL/GenBank/DDBJ whole genome shotgun (WGS) entry which is preliminary data.</text>
</comment>
<proteinExistence type="inferred from homology"/>
<evidence type="ECO:0000313" key="8">
    <source>
        <dbReference type="Proteomes" id="UP001234178"/>
    </source>
</evidence>
<evidence type="ECO:0000256" key="3">
    <source>
        <dbReference type="ARBA" id="ARBA00022490"/>
    </source>
</evidence>
<keyword evidence="8" id="KW-1185">Reference proteome</keyword>
<comment type="subcellular location">
    <subcellularLocation>
        <location evidence="1">Cytoplasm</location>
    </subcellularLocation>
</comment>
<reference evidence="7 8" key="1">
    <citation type="journal article" date="2023" name="Nucleic Acids Res.">
        <title>The hologenome of Daphnia magna reveals possible DNA methylation and microbiome-mediated evolution of the host genome.</title>
        <authorList>
            <person name="Chaturvedi A."/>
            <person name="Li X."/>
            <person name="Dhandapani V."/>
            <person name="Marshall H."/>
            <person name="Kissane S."/>
            <person name="Cuenca-Cambronero M."/>
            <person name="Asole G."/>
            <person name="Calvet F."/>
            <person name="Ruiz-Romero M."/>
            <person name="Marangio P."/>
            <person name="Guigo R."/>
            <person name="Rago D."/>
            <person name="Mirbahai L."/>
            <person name="Eastwood N."/>
            <person name="Colbourne J.K."/>
            <person name="Zhou J."/>
            <person name="Mallon E."/>
            <person name="Orsini L."/>
        </authorList>
    </citation>
    <scope>NUCLEOTIDE SEQUENCE [LARGE SCALE GENOMIC DNA]</scope>
    <source>
        <strain evidence="7">LRV0_1</strain>
    </source>
</reference>
<dbReference type="Pfam" id="PF00031">
    <property type="entry name" value="Cystatin"/>
    <property type="match status" value="1"/>
</dbReference>
<evidence type="ECO:0000313" key="7">
    <source>
        <dbReference type="EMBL" id="KAK4020090.1"/>
    </source>
</evidence>
<organism evidence="7 8">
    <name type="scientific">Daphnia magna</name>
    <dbReference type="NCBI Taxonomy" id="35525"/>
    <lineage>
        <taxon>Eukaryota</taxon>
        <taxon>Metazoa</taxon>
        <taxon>Ecdysozoa</taxon>
        <taxon>Arthropoda</taxon>
        <taxon>Crustacea</taxon>
        <taxon>Branchiopoda</taxon>
        <taxon>Diplostraca</taxon>
        <taxon>Cladocera</taxon>
        <taxon>Anomopoda</taxon>
        <taxon>Daphniidae</taxon>
        <taxon>Daphnia</taxon>
    </lineage>
</organism>
<feature type="domain" description="Cystatin" evidence="6">
    <location>
        <begin position="159"/>
        <end position="254"/>
    </location>
</feature>
<evidence type="ECO:0000256" key="4">
    <source>
        <dbReference type="ARBA" id="ARBA00022690"/>
    </source>
</evidence>
<gene>
    <name evidence="7" type="ORF">OUZ56_002086</name>
</gene>
<evidence type="ECO:0000259" key="6">
    <source>
        <dbReference type="SMART" id="SM00043"/>
    </source>
</evidence>
<dbReference type="SUPFAM" id="SSF54403">
    <property type="entry name" value="Cystatin/monellin"/>
    <property type="match status" value="1"/>
</dbReference>
<keyword evidence="4" id="KW-0646">Protease inhibitor</keyword>
<dbReference type="PROSITE" id="PS00287">
    <property type="entry name" value="CYSTATIN"/>
    <property type="match status" value="1"/>
</dbReference>
<dbReference type="SMART" id="SM00043">
    <property type="entry name" value="CY"/>
    <property type="match status" value="1"/>
</dbReference>
<keyword evidence="3" id="KW-0963">Cytoplasm</keyword>
<sequence length="254" mass="29128">MYRPNRMMIRARRNDTFRIDDRPMVLDLMISLSPNGCLQLTDRNTASSTPEHRRWNTELRLHLLKYALILQKHSPPITELEESGGSWNTQIICAPPSKKVVKGRVAQFSRYPGLASFKLIKHTSTTTKAGLSCHRSTTLDDEQLVNRHQLFKQTLKMSKMTGGISDKEEPANAEIQALVEEVKDQITGKMNASFNVFEPISYKTQVVAGRNYFVKIHVGNDQCIHARIYRNLQREVSVHSIEENKTKEDPITYF</sequence>
<dbReference type="Proteomes" id="UP001234178">
    <property type="component" value="Unassembled WGS sequence"/>
</dbReference>
<dbReference type="CDD" id="cd00042">
    <property type="entry name" value="CY"/>
    <property type="match status" value="1"/>
</dbReference>
<dbReference type="InterPro" id="IPR001713">
    <property type="entry name" value="Prot_inh_stefin"/>
</dbReference>
<evidence type="ECO:0000256" key="5">
    <source>
        <dbReference type="ARBA" id="ARBA00022704"/>
    </source>
</evidence>
<name>A0ABR0A4M4_9CRUS</name>
<dbReference type="Gene3D" id="3.10.450.10">
    <property type="match status" value="1"/>
</dbReference>
<keyword evidence="5" id="KW-0789">Thiol protease inhibitor</keyword>
<dbReference type="PANTHER" id="PTHR11414:SF21">
    <property type="entry name" value="CYSTATIN 14A, TANDEM DUPLICATE 1-RELATED"/>
    <property type="match status" value="1"/>
</dbReference>
<protein>
    <recommendedName>
        <fullName evidence="6">Cystatin domain-containing protein</fullName>
    </recommendedName>
</protein>
<evidence type="ECO:0000256" key="2">
    <source>
        <dbReference type="ARBA" id="ARBA00009403"/>
    </source>
</evidence>
<dbReference type="InterPro" id="IPR018073">
    <property type="entry name" value="Prot_inh_cystat_CS"/>
</dbReference>
<dbReference type="PRINTS" id="PR00295">
    <property type="entry name" value="STEFINA"/>
</dbReference>
<dbReference type="EMBL" id="JAOYFB010000036">
    <property type="protein sequence ID" value="KAK4020090.1"/>
    <property type="molecule type" value="Genomic_DNA"/>
</dbReference>
<dbReference type="InterPro" id="IPR000010">
    <property type="entry name" value="Cystatin_dom"/>
</dbReference>
<accession>A0ABR0A4M4</accession>
<comment type="similarity">
    <text evidence="2">Belongs to the cystatin family.</text>
</comment>
<evidence type="ECO:0000256" key="1">
    <source>
        <dbReference type="ARBA" id="ARBA00004496"/>
    </source>
</evidence>